<organism evidence="1 2">
    <name type="scientific">Calothrix parietina FACHB-288</name>
    <dbReference type="NCBI Taxonomy" id="2692896"/>
    <lineage>
        <taxon>Bacteria</taxon>
        <taxon>Bacillati</taxon>
        <taxon>Cyanobacteriota</taxon>
        <taxon>Cyanophyceae</taxon>
        <taxon>Nostocales</taxon>
        <taxon>Calotrichaceae</taxon>
        <taxon>Calothrix</taxon>
    </lineage>
</organism>
<evidence type="ECO:0000313" key="2">
    <source>
        <dbReference type="Proteomes" id="UP000658514"/>
    </source>
</evidence>
<reference evidence="1 2" key="1">
    <citation type="journal article" date="2020" name="ISME J.">
        <title>Comparative genomics reveals insights into cyanobacterial evolution and habitat adaptation.</title>
        <authorList>
            <person name="Chen M.Y."/>
            <person name="Teng W.K."/>
            <person name="Zhao L."/>
            <person name="Hu C.X."/>
            <person name="Zhou Y.K."/>
            <person name="Han B.P."/>
            <person name="Song L.R."/>
            <person name="Shu W.S."/>
        </authorList>
    </citation>
    <scope>NUCLEOTIDE SEQUENCE [LARGE SCALE GENOMIC DNA]</scope>
    <source>
        <strain evidence="1 2">FACHB-288</strain>
    </source>
</reference>
<dbReference type="RefSeq" id="WP_190546417.1">
    <property type="nucleotide sequence ID" value="NZ_CAWPNO010000077.1"/>
</dbReference>
<dbReference type="InterPro" id="IPR058523">
    <property type="entry name" value="DUF8210"/>
</dbReference>
<accession>A0ABR8AJ32</accession>
<sequence>MTILIALLVVGWVAASVIGTLAYFLGEQSKPIHERNWRSDAFEKLAKSITGQDTDYAERTPAYAYATDAYTSRNLPQ</sequence>
<dbReference type="NCBIfam" id="NF047380">
    <property type="entry name" value="photo_II_xxx"/>
    <property type="match status" value="1"/>
</dbReference>
<dbReference type="EMBL" id="JACJQH010000043">
    <property type="protein sequence ID" value="MBD2198592.1"/>
    <property type="molecule type" value="Genomic_DNA"/>
</dbReference>
<dbReference type="Pfam" id="PF26637">
    <property type="entry name" value="DUF8210"/>
    <property type="match status" value="1"/>
</dbReference>
<protein>
    <submittedName>
        <fullName evidence="1">Uncharacterized protein</fullName>
    </submittedName>
</protein>
<keyword evidence="2" id="KW-1185">Reference proteome</keyword>
<evidence type="ECO:0000313" key="1">
    <source>
        <dbReference type="EMBL" id="MBD2198592.1"/>
    </source>
</evidence>
<dbReference type="InterPro" id="IPR058095">
    <property type="entry name" value="Psb35-like"/>
</dbReference>
<dbReference type="Proteomes" id="UP000658514">
    <property type="component" value="Unassembled WGS sequence"/>
</dbReference>
<comment type="caution">
    <text evidence="1">The sequence shown here is derived from an EMBL/GenBank/DDBJ whole genome shotgun (WGS) entry which is preliminary data.</text>
</comment>
<name>A0ABR8AJ32_9CYAN</name>
<gene>
    <name evidence="1" type="ORF">H6G24_24405</name>
</gene>
<proteinExistence type="predicted"/>